<accession>A0ABY4T7C9</accession>
<feature type="signal peptide" evidence="2">
    <location>
        <begin position="1"/>
        <end position="20"/>
    </location>
</feature>
<evidence type="ECO:0000313" key="3">
    <source>
        <dbReference type="EMBL" id="URL59833.1"/>
    </source>
</evidence>
<dbReference type="InterPro" id="IPR045584">
    <property type="entry name" value="Pilin-like"/>
</dbReference>
<organism evidence="3 4">
    <name type="scientific">Luteibacter flocculans</name>
    <dbReference type="NCBI Taxonomy" id="2780091"/>
    <lineage>
        <taxon>Bacteria</taxon>
        <taxon>Pseudomonadati</taxon>
        <taxon>Pseudomonadota</taxon>
        <taxon>Gammaproteobacteria</taxon>
        <taxon>Lysobacterales</taxon>
        <taxon>Rhodanobacteraceae</taxon>
        <taxon>Luteibacter</taxon>
    </lineage>
</organism>
<dbReference type="Gene3D" id="3.30.700.10">
    <property type="entry name" value="Glycoprotein, Type 4 Pilin"/>
    <property type="match status" value="1"/>
</dbReference>
<sequence>MIARRTVLLSAAIVTALGLAACHKKDEAPTADPKAVAAAQAAIAAPAWMRQHLPAQTVAYLRIPSPWAMIGGVPNGRPLDAALSSKAHLDAVQRIRDGMAKDKVLADMKIAPMVNLLLSDLRSPVEVALVDPLGIPAPTSRLVLTALLDYPSVDAFNARMAALSTPVLAAPLDAQGYGQLTSGGAVRYVAAEHRLWVTQSAQAPSDKATLDELAATFAKSTAATAPATLSALEPRIDTSGEGLFGWVTVRGVGGVAAAQAGDSPFGKLPADFASKADAVAFGGGTVDGRAQFRVIVHAPQARALSYLAPHSFAPTLKSAGEPHWAMTLSLPTAQAYKTFEDNLNLDFGADAAKKYHEGVEKMRTRYGATPSDWFRWFGPEMIVFSDDAGLFYAMRTPDRKDWYARIEAMSAKGWKTGESTVDGTKVHWLSMPGPGMDDEDVAHVDPSLRPFMSFLSRLGGRSYWIEDGDWVVMAKVPQALSDRVAAKPDTSLDDWFKARAYPGGRTLIGYTATSHGAQREAYYSYIQILQILGTAVGADLDITTLPSAHTLNLPEKGVMGAAVEVDNDTFGVAFTYEQSPVELVGEVGGVGAVAGVAIVAAIAVPQYQEYTLRSQVSNALGAADAAKAAVAERRQTSGKFPATNRAAGLGAPETLGNDYAGAVEVGPGGEIVVTMDATPPHKTDAKLDGATLVLTPRVEGNGVAWSCSGEGVEPKYLPATCRDEPLVP</sequence>
<dbReference type="Pfam" id="PF00114">
    <property type="entry name" value="Pilin"/>
    <property type="match status" value="1"/>
</dbReference>
<dbReference type="Proteomes" id="UP001056681">
    <property type="component" value="Chromosome"/>
</dbReference>
<dbReference type="InterPro" id="IPR001082">
    <property type="entry name" value="Pilin"/>
</dbReference>
<protein>
    <submittedName>
        <fullName evidence="3">Pilin</fullName>
    </submittedName>
</protein>
<dbReference type="EMBL" id="CP063231">
    <property type="protein sequence ID" value="URL59833.1"/>
    <property type="molecule type" value="Genomic_DNA"/>
</dbReference>
<dbReference type="PROSITE" id="PS51257">
    <property type="entry name" value="PROKAR_LIPOPROTEIN"/>
    <property type="match status" value="1"/>
</dbReference>
<keyword evidence="4" id="KW-1185">Reference proteome</keyword>
<evidence type="ECO:0000256" key="2">
    <source>
        <dbReference type="SAM" id="SignalP"/>
    </source>
</evidence>
<evidence type="ECO:0000256" key="1">
    <source>
        <dbReference type="ARBA" id="ARBA00005233"/>
    </source>
</evidence>
<evidence type="ECO:0000313" key="4">
    <source>
        <dbReference type="Proteomes" id="UP001056681"/>
    </source>
</evidence>
<dbReference type="SUPFAM" id="SSF54523">
    <property type="entry name" value="Pili subunits"/>
    <property type="match status" value="1"/>
</dbReference>
<dbReference type="RefSeq" id="WP_250340325.1">
    <property type="nucleotide sequence ID" value="NZ_CP063231.1"/>
</dbReference>
<reference evidence="3" key="1">
    <citation type="submission" date="2020-10" db="EMBL/GenBank/DDBJ databases">
        <title>Whole-genome sequence of Luteibacter sp. EIF3.</title>
        <authorList>
            <person name="Friedrich I."/>
            <person name="Hertel R."/>
            <person name="Daniel R."/>
        </authorList>
    </citation>
    <scope>NUCLEOTIDE SEQUENCE</scope>
    <source>
        <strain evidence="3">EIF3</strain>
    </source>
</reference>
<name>A0ABY4T7C9_9GAMM</name>
<proteinExistence type="inferred from homology"/>
<comment type="similarity">
    <text evidence="1">Belongs to the N-Me-Phe pilin family.</text>
</comment>
<gene>
    <name evidence="3" type="ORF">IM816_07005</name>
</gene>
<feature type="chain" id="PRO_5046407418" evidence="2">
    <location>
        <begin position="21"/>
        <end position="728"/>
    </location>
</feature>
<keyword evidence="2" id="KW-0732">Signal</keyword>